<comment type="caution">
    <text evidence="2">The sequence shown here is derived from an EMBL/GenBank/DDBJ whole genome shotgun (WGS) entry which is preliminary data.</text>
</comment>
<gene>
    <name evidence="2" type="ORF">A7979_06925</name>
</gene>
<organism evidence="2 3">
    <name type="scientific">Rothia nasimurium</name>
    <dbReference type="NCBI Taxonomy" id="85336"/>
    <lineage>
        <taxon>Bacteria</taxon>
        <taxon>Bacillati</taxon>
        <taxon>Actinomycetota</taxon>
        <taxon>Actinomycetes</taxon>
        <taxon>Micrococcales</taxon>
        <taxon>Micrococcaceae</taxon>
        <taxon>Rothia</taxon>
    </lineage>
</organism>
<dbReference type="PANTHER" id="PTHR43685">
    <property type="entry name" value="GLYCOSYLTRANSFERASE"/>
    <property type="match status" value="1"/>
</dbReference>
<dbReference type="Proteomes" id="UP000192359">
    <property type="component" value="Unassembled WGS sequence"/>
</dbReference>
<dbReference type="AlphaFoldDB" id="A0A1Y1RLY5"/>
<dbReference type="InterPro" id="IPR001173">
    <property type="entry name" value="Glyco_trans_2-like"/>
</dbReference>
<evidence type="ECO:0000259" key="1">
    <source>
        <dbReference type="Pfam" id="PF00535"/>
    </source>
</evidence>
<dbReference type="SUPFAM" id="SSF53448">
    <property type="entry name" value="Nucleotide-diphospho-sugar transferases"/>
    <property type="match status" value="1"/>
</dbReference>
<reference evidence="2 3" key="1">
    <citation type="submission" date="2016-05" db="EMBL/GenBank/DDBJ databases">
        <title>Draft genome sequence of a porcine commensal Rothia nasimurium.</title>
        <authorList>
            <person name="Gaiser R.A."/>
            <person name="Van Baarlen P."/>
            <person name="Wells J.M."/>
        </authorList>
    </citation>
    <scope>NUCLEOTIDE SEQUENCE [LARGE SCALE GENOMIC DNA]</scope>
    <source>
        <strain evidence="2 3">PT-32</strain>
    </source>
</reference>
<dbReference type="Pfam" id="PF00535">
    <property type="entry name" value="Glycos_transf_2"/>
    <property type="match status" value="1"/>
</dbReference>
<proteinExistence type="predicted"/>
<dbReference type="Gene3D" id="3.90.550.10">
    <property type="entry name" value="Spore Coat Polysaccharide Biosynthesis Protein SpsA, Chain A"/>
    <property type="match status" value="1"/>
</dbReference>
<feature type="domain" description="Glycosyltransferase 2-like" evidence="1">
    <location>
        <begin position="2"/>
        <end position="95"/>
    </location>
</feature>
<keyword evidence="3" id="KW-1185">Reference proteome</keyword>
<sequence>MNQTHKPHEIIIVDDGSSNPEVQSTLEGFKSDHCSVVSIENRGPAGARNYGRTLATGDYLLFLDDDDLLLESYISDNLDNILKNDLDVSYSQASVLTMRGEKIPWNLPPFDKRKIMLENCVYISALIKASCFDAIGGFDERFVNGHEDHDFWVRMASKDFKFGRVEKPGFLYRQSEGGINGRYAASVESMVETNTAISKNSPELYMENIDVLWGEIIEQRQKIRRYERIYGKVDSARKAVGRTLRSFKRGR</sequence>
<dbReference type="InterPro" id="IPR050834">
    <property type="entry name" value="Glycosyltransf_2"/>
</dbReference>
<evidence type="ECO:0000313" key="3">
    <source>
        <dbReference type="Proteomes" id="UP000192359"/>
    </source>
</evidence>
<dbReference type="PANTHER" id="PTHR43685:SF2">
    <property type="entry name" value="GLYCOSYLTRANSFERASE 2-LIKE DOMAIN-CONTAINING PROTEIN"/>
    <property type="match status" value="1"/>
</dbReference>
<protein>
    <recommendedName>
        <fullName evidence="1">Glycosyltransferase 2-like domain-containing protein</fullName>
    </recommendedName>
</protein>
<name>A0A1Y1RLY5_9MICC</name>
<dbReference type="EMBL" id="LXWF01000043">
    <property type="protein sequence ID" value="ORC15463.1"/>
    <property type="molecule type" value="Genomic_DNA"/>
</dbReference>
<accession>A0A1Y1RLY5</accession>
<evidence type="ECO:0000313" key="2">
    <source>
        <dbReference type="EMBL" id="ORC15463.1"/>
    </source>
</evidence>
<dbReference type="InterPro" id="IPR029044">
    <property type="entry name" value="Nucleotide-diphossugar_trans"/>
</dbReference>